<protein>
    <submittedName>
        <fullName evidence="3">Glycosyl transferase</fullName>
    </submittedName>
</protein>
<dbReference type="eggNOG" id="COG0463">
    <property type="taxonomic scope" value="Bacteria"/>
</dbReference>
<dbReference type="EMBL" id="AFPZ01000013">
    <property type="protein sequence ID" value="EGQ27591.1"/>
    <property type="molecule type" value="Genomic_DNA"/>
</dbReference>
<dbReference type="PANTHER" id="PTHR22916">
    <property type="entry name" value="GLYCOSYLTRANSFERASE"/>
    <property type="match status" value="1"/>
</dbReference>
<feature type="domain" description="Glycosyltransferase 2-like" evidence="2">
    <location>
        <begin position="10"/>
        <end position="85"/>
    </location>
</feature>
<comment type="caution">
    <text evidence="3">The sequence shown here is derived from an EMBL/GenBank/DDBJ whole genome shotgun (WGS) entry which is preliminary data.</text>
</comment>
<dbReference type="Pfam" id="PF00535">
    <property type="entry name" value="Glycos_transf_2"/>
    <property type="match status" value="1"/>
</dbReference>
<dbReference type="HOGENOM" id="CLU_2169499_0_0_9"/>
<evidence type="ECO:0000313" key="4">
    <source>
        <dbReference type="Proteomes" id="UP000005316"/>
    </source>
</evidence>
<dbReference type="PANTHER" id="PTHR22916:SF3">
    <property type="entry name" value="UDP-GLCNAC:BETAGAL BETA-1,3-N-ACETYLGLUCOSAMINYLTRANSFERASE-LIKE PROTEIN 1"/>
    <property type="match status" value="1"/>
</dbReference>
<dbReference type="AlphaFoldDB" id="F9DNM9"/>
<dbReference type="InterPro" id="IPR001173">
    <property type="entry name" value="Glyco_trans_2-like"/>
</dbReference>
<reference evidence="3 4" key="1">
    <citation type="submission" date="2011-04" db="EMBL/GenBank/DDBJ databases">
        <authorList>
            <person name="Muzny D."/>
            <person name="Qin X."/>
            <person name="Deng J."/>
            <person name="Jiang H."/>
            <person name="Liu Y."/>
            <person name="Qu J."/>
            <person name="Song X.-Z."/>
            <person name="Zhang L."/>
            <person name="Thornton R."/>
            <person name="Coyle M."/>
            <person name="Francisco L."/>
            <person name="Jackson L."/>
            <person name="Javaid M."/>
            <person name="Korchina V."/>
            <person name="Kovar C."/>
            <person name="Mata R."/>
            <person name="Mathew T."/>
            <person name="Ngo R."/>
            <person name="Nguyen L."/>
            <person name="Nguyen N."/>
            <person name="Okwuonu G."/>
            <person name="Ongeri F."/>
            <person name="Pham C."/>
            <person name="Simmons D."/>
            <person name="Wilczek-Boney K."/>
            <person name="Hale W."/>
            <person name="Jakkamsetti A."/>
            <person name="Pham P."/>
            <person name="Ruth R."/>
            <person name="San Lucas F."/>
            <person name="Warren J."/>
            <person name="Zhang J."/>
            <person name="Zhao Z."/>
            <person name="Zhou C."/>
            <person name="Zhu D."/>
            <person name="Lee S."/>
            <person name="Bess C."/>
            <person name="Blankenburg K."/>
            <person name="Forbes L."/>
            <person name="Fu Q."/>
            <person name="Gubbala S."/>
            <person name="Hirani K."/>
            <person name="Jayaseelan J.C."/>
            <person name="Lara F."/>
            <person name="Munidasa M."/>
            <person name="Palculict T."/>
            <person name="Patil S."/>
            <person name="Pu L.-L."/>
            <person name="Saada N."/>
            <person name="Tang L."/>
            <person name="Weissenberger G."/>
            <person name="Zhu Y."/>
            <person name="Hemphill L."/>
            <person name="Shang Y."/>
            <person name="Youmans B."/>
            <person name="Ayvaz T."/>
            <person name="Ross M."/>
            <person name="Santibanez J."/>
            <person name="Aqrawi P."/>
            <person name="Gross S."/>
            <person name="Joshi V."/>
            <person name="Fowler G."/>
            <person name="Nazareth L."/>
            <person name="Reid J."/>
            <person name="Worley K."/>
            <person name="Petrosino J."/>
            <person name="Highlander S."/>
            <person name="Gibbs R."/>
        </authorList>
    </citation>
    <scope>NUCLEOTIDE SEQUENCE [LARGE SCALE GENOMIC DNA]</scope>
    <source>
        <strain evidence="3 4">2681</strain>
    </source>
</reference>
<dbReference type="SUPFAM" id="SSF53448">
    <property type="entry name" value="Nucleotide-diphospho-sugar transferases"/>
    <property type="match status" value="1"/>
</dbReference>
<proteinExistence type="inferred from homology"/>
<evidence type="ECO:0000256" key="1">
    <source>
        <dbReference type="ARBA" id="ARBA00006739"/>
    </source>
</evidence>
<name>F9DNM9_9BACL</name>
<keyword evidence="3" id="KW-0808">Transferase</keyword>
<evidence type="ECO:0000259" key="2">
    <source>
        <dbReference type="Pfam" id="PF00535"/>
    </source>
</evidence>
<evidence type="ECO:0000313" key="3">
    <source>
        <dbReference type="EMBL" id="EGQ27591.1"/>
    </source>
</evidence>
<dbReference type="Gene3D" id="3.90.550.10">
    <property type="entry name" value="Spore Coat Polysaccharide Biosynthesis Protein SpsA, Chain A"/>
    <property type="match status" value="1"/>
</dbReference>
<dbReference type="InterPro" id="IPR029044">
    <property type="entry name" value="Nucleotide-diphossugar_trans"/>
</dbReference>
<comment type="similarity">
    <text evidence="1">Belongs to the glycosyltransferase 2 family.</text>
</comment>
<dbReference type="GO" id="GO:0016758">
    <property type="term" value="F:hexosyltransferase activity"/>
    <property type="evidence" value="ECO:0007669"/>
    <property type="project" value="UniProtKB-ARBA"/>
</dbReference>
<dbReference type="Proteomes" id="UP000005316">
    <property type="component" value="Unassembled WGS sequence"/>
</dbReference>
<sequence length="110" mass="12783">MSVLVSINCITYNHEDYIADAIEGFLLQKTEFDYEILIGEDCSTDNTRRIVEQYIAKYPDKIRLVISEENIGAGENAKRIFELVRENTLRNAKVMIIGLIRINCRNKWII</sequence>
<dbReference type="RefSeq" id="WP_009497093.1">
    <property type="nucleotide sequence ID" value="NZ_GL982997.1"/>
</dbReference>
<accession>F9DNM9</accession>
<organism evidence="3 4">
    <name type="scientific">Sporosarcina newyorkensis 2681</name>
    <dbReference type="NCBI Taxonomy" id="1027292"/>
    <lineage>
        <taxon>Bacteria</taxon>
        <taxon>Bacillati</taxon>
        <taxon>Bacillota</taxon>
        <taxon>Bacilli</taxon>
        <taxon>Bacillales</taxon>
        <taxon>Caryophanaceae</taxon>
        <taxon>Sporosarcina</taxon>
    </lineage>
</organism>
<gene>
    <name evidence="3" type="primary">wbtK</name>
    <name evidence="3" type="ORF">HMPREF9372_0409</name>
</gene>